<evidence type="ECO:0000256" key="4">
    <source>
        <dbReference type="ARBA" id="ARBA00023136"/>
    </source>
</evidence>
<dbReference type="AlphaFoldDB" id="A0A8B9J4D9"/>
<dbReference type="Pfam" id="PF07686">
    <property type="entry name" value="V-set"/>
    <property type="match status" value="1"/>
</dbReference>
<keyword evidence="3" id="KW-1133">Transmembrane helix</keyword>
<keyword evidence="4" id="KW-0472">Membrane</keyword>
<dbReference type="SUPFAM" id="SSF48726">
    <property type="entry name" value="Immunoglobulin"/>
    <property type="match status" value="1"/>
</dbReference>
<dbReference type="Proteomes" id="UP000694621">
    <property type="component" value="Unplaced"/>
</dbReference>
<keyword evidence="5" id="KW-0675">Receptor</keyword>
<proteinExistence type="predicted"/>
<dbReference type="Gene3D" id="2.60.40.10">
    <property type="entry name" value="Immunoglobulins"/>
    <property type="match status" value="1"/>
</dbReference>
<evidence type="ECO:0000313" key="8">
    <source>
        <dbReference type="Ensembl" id="ENSAMXP00005000886.1"/>
    </source>
</evidence>
<keyword evidence="2" id="KW-0812">Transmembrane</keyword>
<dbReference type="InterPro" id="IPR051117">
    <property type="entry name" value="TRG_var/const_region"/>
</dbReference>
<dbReference type="InterPro" id="IPR036179">
    <property type="entry name" value="Ig-like_dom_sf"/>
</dbReference>
<dbReference type="SMART" id="SM00406">
    <property type="entry name" value="IGv"/>
    <property type="match status" value="1"/>
</dbReference>
<sequence>QTRLAVLGVTVEQDQLSWVKEEGKSVYINCRVTDRSTDYIHWYQQKDGEAMTRILYIKHDDFSVTLEKGDAGDNYVLKVGSMKLNHAGVYYCAVWDWSSSSHSEINCSHPVQ</sequence>
<protein>
    <submittedName>
        <fullName evidence="8">T cell receptor gamma variable 5</fullName>
    </submittedName>
</protein>
<accession>A0A8B9J4D9</accession>
<reference evidence="8" key="1">
    <citation type="submission" date="2025-08" db="UniProtKB">
        <authorList>
            <consortium name="Ensembl"/>
        </authorList>
    </citation>
    <scope>IDENTIFICATION</scope>
</reference>
<evidence type="ECO:0000256" key="3">
    <source>
        <dbReference type="ARBA" id="ARBA00022989"/>
    </source>
</evidence>
<evidence type="ECO:0000256" key="5">
    <source>
        <dbReference type="ARBA" id="ARBA00023170"/>
    </source>
</evidence>
<comment type="subcellular location">
    <subcellularLocation>
        <location evidence="1">Membrane</location>
    </subcellularLocation>
</comment>
<evidence type="ECO:0000256" key="2">
    <source>
        <dbReference type="ARBA" id="ARBA00022692"/>
    </source>
</evidence>
<dbReference type="SMART" id="SM00409">
    <property type="entry name" value="IG"/>
    <property type="match status" value="1"/>
</dbReference>
<dbReference type="PANTHER" id="PTHR19256:SF65">
    <property type="entry name" value="T CELL RECEPTOR GAMMA CONSTANT 1-RELATED"/>
    <property type="match status" value="1"/>
</dbReference>
<feature type="domain" description="Ig-like" evidence="7">
    <location>
        <begin position="22"/>
        <end position="108"/>
    </location>
</feature>
<evidence type="ECO:0000256" key="6">
    <source>
        <dbReference type="ARBA" id="ARBA00023319"/>
    </source>
</evidence>
<dbReference type="PROSITE" id="PS50835">
    <property type="entry name" value="IG_LIKE"/>
    <property type="match status" value="1"/>
</dbReference>
<dbReference type="GO" id="GO:0016020">
    <property type="term" value="C:membrane"/>
    <property type="evidence" value="ECO:0007669"/>
    <property type="project" value="UniProtKB-SubCell"/>
</dbReference>
<evidence type="ECO:0000256" key="1">
    <source>
        <dbReference type="ARBA" id="ARBA00004370"/>
    </source>
</evidence>
<evidence type="ECO:0000313" key="9">
    <source>
        <dbReference type="Proteomes" id="UP000694621"/>
    </source>
</evidence>
<dbReference type="Ensembl" id="ENSAMXT00005000998.1">
    <property type="protein sequence ID" value="ENSAMXP00005000886.1"/>
    <property type="gene ID" value="ENSAMXG00005000564.1"/>
</dbReference>
<dbReference type="InterPro" id="IPR013783">
    <property type="entry name" value="Ig-like_fold"/>
</dbReference>
<name>A0A8B9J4D9_ASTMX</name>
<dbReference type="InterPro" id="IPR013106">
    <property type="entry name" value="Ig_V-set"/>
</dbReference>
<keyword evidence="6" id="KW-0393">Immunoglobulin domain</keyword>
<dbReference type="InterPro" id="IPR007110">
    <property type="entry name" value="Ig-like_dom"/>
</dbReference>
<evidence type="ECO:0000259" key="7">
    <source>
        <dbReference type="PROSITE" id="PS50835"/>
    </source>
</evidence>
<dbReference type="PANTHER" id="PTHR19256">
    <property type="entry name" value="T-CELL RECEPTOR GAMMA CHAIN"/>
    <property type="match status" value="1"/>
</dbReference>
<dbReference type="InterPro" id="IPR003599">
    <property type="entry name" value="Ig_sub"/>
</dbReference>
<organism evidence="8 9">
    <name type="scientific">Astyanax mexicanus</name>
    <name type="common">Blind cave fish</name>
    <name type="synonym">Astyanax fasciatus mexicanus</name>
    <dbReference type="NCBI Taxonomy" id="7994"/>
    <lineage>
        <taxon>Eukaryota</taxon>
        <taxon>Metazoa</taxon>
        <taxon>Chordata</taxon>
        <taxon>Craniata</taxon>
        <taxon>Vertebrata</taxon>
        <taxon>Euteleostomi</taxon>
        <taxon>Actinopterygii</taxon>
        <taxon>Neopterygii</taxon>
        <taxon>Teleostei</taxon>
        <taxon>Ostariophysi</taxon>
        <taxon>Characiformes</taxon>
        <taxon>Characoidei</taxon>
        <taxon>Acestrorhamphidae</taxon>
        <taxon>Acestrorhamphinae</taxon>
        <taxon>Astyanax</taxon>
    </lineage>
</organism>